<evidence type="ECO:0000313" key="1">
    <source>
        <dbReference type="EMBL" id="KAF6125220.1"/>
    </source>
</evidence>
<name>A0A834B6P3_9CHIR</name>
<evidence type="ECO:0000313" key="2">
    <source>
        <dbReference type="Proteomes" id="UP000664940"/>
    </source>
</evidence>
<reference evidence="1 2" key="1">
    <citation type="journal article" date="2020" name="Nature">
        <title>Six reference-quality genomes reveal evolution of bat adaptations.</title>
        <authorList>
            <person name="Jebb D."/>
            <person name="Huang Z."/>
            <person name="Pippel M."/>
            <person name="Hughes G.M."/>
            <person name="Lavrichenko K."/>
            <person name="Devanna P."/>
            <person name="Winkler S."/>
            <person name="Jermiin L.S."/>
            <person name="Skirmuntt E.C."/>
            <person name="Katzourakis A."/>
            <person name="Burkitt-Gray L."/>
            <person name="Ray D.A."/>
            <person name="Sullivan K.A.M."/>
            <person name="Roscito J.G."/>
            <person name="Kirilenko B.M."/>
            <person name="Davalos L.M."/>
            <person name="Corthals A.P."/>
            <person name="Power M.L."/>
            <person name="Jones G."/>
            <person name="Ransome R.D."/>
            <person name="Dechmann D.K.N."/>
            <person name="Locatelli A.G."/>
            <person name="Puechmaille S.J."/>
            <person name="Fedrigo O."/>
            <person name="Jarvis E.D."/>
            <person name="Hiller M."/>
            <person name="Vernes S.C."/>
            <person name="Myers E.W."/>
            <person name="Teeling E.C."/>
        </authorList>
    </citation>
    <scope>NUCLEOTIDE SEQUENCE [LARGE SCALE GENOMIC DNA]</scope>
    <source>
        <strain evidence="1">Bat1K_MPI-CBG_1</strain>
    </source>
</reference>
<sequence>MLFFFFNSTWTQTKGAWRIVHREFLWSGPRTGLYHLYPQPIGQNSVPWLPPNCKKGNEMSSVLHSRGEKEIDFGEHVKVSTTDGKILYLKNTSKLIISKVIYLSILNLIIPFDLETLLLEDLFNGYSPVDPPDSFSTFFHLHYGLPHIVTSAWIRPMESTS</sequence>
<gene>
    <name evidence="1" type="ORF">HJG60_009741</name>
</gene>
<protein>
    <submittedName>
        <fullName evidence="1">Uncharacterized protein</fullName>
    </submittedName>
</protein>
<organism evidence="1 2">
    <name type="scientific">Phyllostomus discolor</name>
    <name type="common">pale spear-nosed bat</name>
    <dbReference type="NCBI Taxonomy" id="89673"/>
    <lineage>
        <taxon>Eukaryota</taxon>
        <taxon>Metazoa</taxon>
        <taxon>Chordata</taxon>
        <taxon>Craniata</taxon>
        <taxon>Vertebrata</taxon>
        <taxon>Euteleostomi</taxon>
        <taxon>Mammalia</taxon>
        <taxon>Eutheria</taxon>
        <taxon>Laurasiatheria</taxon>
        <taxon>Chiroptera</taxon>
        <taxon>Yangochiroptera</taxon>
        <taxon>Phyllostomidae</taxon>
        <taxon>Phyllostominae</taxon>
        <taxon>Phyllostomus</taxon>
    </lineage>
</organism>
<dbReference type="AlphaFoldDB" id="A0A834B6P3"/>
<comment type="caution">
    <text evidence="1">The sequence shown here is derived from an EMBL/GenBank/DDBJ whole genome shotgun (WGS) entry which is preliminary data.</text>
</comment>
<accession>A0A834B6P3</accession>
<dbReference type="Proteomes" id="UP000664940">
    <property type="component" value="Unassembled WGS sequence"/>
</dbReference>
<proteinExistence type="predicted"/>
<dbReference type="EMBL" id="JABVXQ010000002">
    <property type="protein sequence ID" value="KAF6125220.1"/>
    <property type="molecule type" value="Genomic_DNA"/>
</dbReference>